<feature type="transmembrane region" description="Helical" evidence="1">
    <location>
        <begin position="49"/>
        <end position="67"/>
    </location>
</feature>
<keyword evidence="1" id="KW-1133">Transmembrane helix</keyword>
<evidence type="ECO:0000256" key="1">
    <source>
        <dbReference type="SAM" id="Phobius"/>
    </source>
</evidence>
<gene>
    <name evidence="2" type="ORF">RDI58_019887</name>
</gene>
<dbReference type="EMBL" id="JBANQN010000008">
    <property type="protein sequence ID" value="KAK6782091.1"/>
    <property type="molecule type" value="Genomic_DNA"/>
</dbReference>
<keyword evidence="3" id="KW-1185">Reference proteome</keyword>
<sequence>MKFIEEQILNSFDICYGKKFTDVIISDLQSHLNLVLLDSWLTHLDAKTLFFPGCLLLWMTFFAYFKATSRITLRDRGPYPRDQGAFSHLPVA</sequence>
<dbReference type="AlphaFoldDB" id="A0AAN8TE50"/>
<dbReference type="Proteomes" id="UP001371456">
    <property type="component" value="Unassembled WGS sequence"/>
</dbReference>
<proteinExistence type="predicted"/>
<evidence type="ECO:0000313" key="2">
    <source>
        <dbReference type="EMBL" id="KAK6782091.1"/>
    </source>
</evidence>
<protein>
    <submittedName>
        <fullName evidence="2">Uncharacterized protein</fullName>
    </submittedName>
</protein>
<organism evidence="2 3">
    <name type="scientific">Solanum bulbocastanum</name>
    <name type="common">Wild potato</name>
    <dbReference type="NCBI Taxonomy" id="147425"/>
    <lineage>
        <taxon>Eukaryota</taxon>
        <taxon>Viridiplantae</taxon>
        <taxon>Streptophyta</taxon>
        <taxon>Embryophyta</taxon>
        <taxon>Tracheophyta</taxon>
        <taxon>Spermatophyta</taxon>
        <taxon>Magnoliopsida</taxon>
        <taxon>eudicotyledons</taxon>
        <taxon>Gunneridae</taxon>
        <taxon>Pentapetalae</taxon>
        <taxon>asterids</taxon>
        <taxon>lamiids</taxon>
        <taxon>Solanales</taxon>
        <taxon>Solanaceae</taxon>
        <taxon>Solanoideae</taxon>
        <taxon>Solaneae</taxon>
        <taxon>Solanum</taxon>
    </lineage>
</organism>
<keyword evidence="1" id="KW-0812">Transmembrane</keyword>
<comment type="caution">
    <text evidence="2">The sequence shown here is derived from an EMBL/GenBank/DDBJ whole genome shotgun (WGS) entry which is preliminary data.</text>
</comment>
<reference evidence="2 3" key="1">
    <citation type="submission" date="2024-02" db="EMBL/GenBank/DDBJ databases">
        <title>de novo genome assembly of Solanum bulbocastanum strain 11H21.</title>
        <authorList>
            <person name="Hosaka A.J."/>
        </authorList>
    </citation>
    <scope>NUCLEOTIDE SEQUENCE [LARGE SCALE GENOMIC DNA]</scope>
    <source>
        <tissue evidence="2">Young leaves</tissue>
    </source>
</reference>
<evidence type="ECO:0000313" key="3">
    <source>
        <dbReference type="Proteomes" id="UP001371456"/>
    </source>
</evidence>
<accession>A0AAN8TE50</accession>
<name>A0AAN8TE50_SOLBU</name>
<keyword evidence="1" id="KW-0472">Membrane</keyword>